<keyword evidence="1" id="KW-1133">Transmembrane helix</keyword>
<dbReference type="Proteomes" id="UP000799440">
    <property type="component" value="Unassembled WGS sequence"/>
</dbReference>
<gene>
    <name evidence="2" type="ORF">M011DRAFT_154429</name>
</gene>
<proteinExistence type="predicted"/>
<reference evidence="2" key="1">
    <citation type="journal article" date="2020" name="Stud. Mycol.">
        <title>101 Dothideomycetes genomes: a test case for predicting lifestyles and emergence of pathogens.</title>
        <authorList>
            <person name="Haridas S."/>
            <person name="Albert R."/>
            <person name="Binder M."/>
            <person name="Bloem J."/>
            <person name="Labutti K."/>
            <person name="Salamov A."/>
            <person name="Andreopoulos B."/>
            <person name="Baker S."/>
            <person name="Barry K."/>
            <person name="Bills G."/>
            <person name="Bluhm B."/>
            <person name="Cannon C."/>
            <person name="Castanera R."/>
            <person name="Culley D."/>
            <person name="Daum C."/>
            <person name="Ezra D."/>
            <person name="Gonzalez J."/>
            <person name="Henrissat B."/>
            <person name="Kuo A."/>
            <person name="Liang C."/>
            <person name="Lipzen A."/>
            <person name="Lutzoni F."/>
            <person name="Magnuson J."/>
            <person name="Mondo S."/>
            <person name="Nolan M."/>
            <person name="Ohm R."/>
            <person name="Pangilinan J."/>
            <person name="Park H.-J."/>
            <person name="Ramirez L."/>
            <person name="Alfaro M."/>
            <person name="Sun H."/>
            <person name="Tritt A."/>
            <person name="Yoshinaga Y."/>
            <person name="Zwiers L.-H."/>
            <person name="Turgeon B."/>
            <person name="Goodwin S."/>
            <person name="Spatafora J."/>
            <person name="Crous P."/>
            <person name="Grigoriev I."/>
        </authorList>
    </citation>
    <scope>NUCLEOTIDE SEQUENCE</scope>
    <source>
        <strain evidence="2">CBS 119925</strain>
    </source>
</reference>
<feature type="transmembrane region" description="Helical" evidence="1">
    <location>
        <begin position="80"/>
        <end position="111"/>
    </location>
</feature>
<feature type="transmembrane region" description="Helical" evidence="1">
    <location>
        <begin position="35"/>
        <end position="60"/>
    </location>
</feature>
<evidence type="ECO:0000313" key="2">
    <source>
        <dbReference type="EMBL" id="KAF2744987.1"/>
    </source>
</evidence>
<dbReference type="AlphaFoldDB" id="A0A6A6V730"/>
<organism evidence="2 3">
    <name type="scientific">Sporormia fimetaria CBS 119925</name>
    <dbReference type="NCBI Taxonomy" id="1340428"/>
    <lineage>
        <taxon>Eukaryota</taxon>
        <taxon>Fungi</taxon>
        <taxon>Dikarya</taxon>
        <taxon>Ascomycota</taxon>
        <taxon>Pezizomycotina</taxon>
        <taxon>Dothideomycetes</taxon>
        <taxon>Pleosporomycetidae</taxon>
        <taxon>Pleosporales</taxon>
        <taxon>Sporormiaceae</taxon>
        <taxon>Sporormia</taxon>
    </lineage>
</organism>
<accession>A0A6A6V730</accession>
<name>A0A6A6V730_9PLEO</name>
<evidence type="ECO:0000313" key="3">
    <source>
        <dbReference type="Proteomes" id="UP000799440"/>
    </source>
</evidence>
<keyword evidence="1" id="KW-0472">Membrane</keyword>
<keyword evidence="3" id="KW-1185">Reference proteome</keyword>
<protein>
    <submittedName>
        <fullName evidence="2">Uncharacterized protein</fullName>
    </submittedName>
</protein>
<keyword evidence="1" id="KW-0812">Transmembrane</keyword>
<sequence>MGIPYSREINAAFDQVTPLVAAGFQVLKTTRNISILLAVIQVLTVVLLAGILFVLLALVYCVNPDLQHERDKLVTPFFRSLAKVTVLGVVESAVFVLVGFVGFLVMGVVVLRVAKGGELEKAKDENGEGKDGKDGKK</sequence>
<evidence type="ECO:0000256" key="1">
    <source>
        <dbReference type="SAM" id="Phobius"/>
    </source>
</evidence>
<dbReference type="EMBL" id="MU006585">
    <property type="protein sequence ID" value="KAF2744987.1"/>
    <property type="molecule type" value="Genomic_DNA"/>
</dbReference>
<dbReference type="OrthoDB" id="3647at2759"/>